<keyword evidence="19" id="KW-0732">Signal</keyword>
<dbReference type="InterPro" id="IPR002016">
    <property type="entry name" value="Haem_peroxidase"/>
</dbReference>
<keyword evidence="5 19" id="KW-0575">Peroxidase</keyword>
<evidence type="ECO:0000256" key="17">
    <source>
        <dbReference type="PIRSR" id="PIRSR600823-4"/>
    </source>
</evidence>
<evidence type="ECO:0000256" key="4">
    <source>
        <dbReference type="ARBA" id="ARBA00012313"/>
    </source>
</evidence>
<comment type="similarity">
    <text evidence="19">Belongs to the peroxidase family. Classical plant (class III) peroxidase subfamily.</text>
</comment>
<comment type="similarity">
    <text evidence="3">Belongs to the peroxidase family. Ascorbate peroxidase subfamily.</text>
</comment>
<evidence type="ECO:0000256" key="2">
    <source>
        <dbReference type="ARBA" id="ARBA00002322"/>
    </source>
</evidence>
<protein>
    <recommendedName>
        <fullName evidence="4 19">Peroxidase</fullName>
        <ecNumber evidence="4 19">1.11.1.7</ecNumber>
    </recommendedName>
</protein>
<accession>A0AAQ3MQW0</accession>
<evidence type="ECO:0000256" key="15">
    <source>
        <dbReference type="PIRSR" id="PIRSR600823-2"/>
    </source>
</evidence>
<feature type="binding site" evidence="16">
    <location>
        <position position="275"/>
    </location>
    <ligand>
        <name>Ca(2+)</name>
        <dbReference type="ChEBI" id="CHEBI:29108"/>
        <label>2</label>
    </ligand>
</feature>
<keyword evidence="19" id="KW-0964">Secreted</keyword>
<dbReference type="PANTHER" id="PTHR31388">
    <property type="entry name" value="PEROXIDASE 72-RELATED"/>
    <property type="match status" value="1"/>
</dbReference>
<evidence type="ECO:0000256" key="5">
    <source>
        <dbReference type="ARBA" id="ARBA00022559"/>
    </source>
</evidence>
<dbReference type="InterPro" id="IPR010255">
    <property type="entry name" value="Haem_peroxidase_sf"/>
</dbReference>
<comment type="subcellular location">
    <subcellularLocation>
        <location evidence="19">Secreted</location>
    </subcellularLocation>
</comment>
<dbReference type="PANTHER" id="PTHR31388:SF270">
    <property type="entry name" value="PEROXIDASE 22-RELATED"/>
    <property type="match status" value="1"/>
</dbReference>
<feature type="disulfide bond" evidence="18">
    <location>
        <begin position="37"/>
        <end position="142"/>
    </location>
</feature>
<feature type="binding site" evidence="16">
    <location>
        <position position="115"/>
    </location>
    <ligand>
        <name>Ca(2+)</name>
        <dbReference type="ChEBI" id="CHEBI:29108"/>
        <label>1</label>
    </ligand>
</feature>
<feature type="binding site" evidence="16">
    <location>
        <position position="99"/>
    </location>
    <ligand>
        <name>Ca(2+)</name>
        <dbReference type="ChEBI" id="CHEBI:29108"/>
        <label>1</label>
    </ligand>
</feature>
<evidence type="ECO:0000256" key="18">
    <source>
        <dbReference type="PIRSR" id="PIRSR600823-5"/>
    </source>
</evidence>
<feature type="binding site" evidence="16">
    <location>
        <position position="221"/>
    </location>
    <ligand>
        <name>Ca(2+)</name>
        <dbReference type="ChEBI" id="CHEBI:29108"/>
        <label>2</label>
    </ligand>
</feature>
<dbReference type="PROSITE" id="PS00436">
    <property type="entry name" value="PEROXIDASE_2"/>
    <property type="match status" value="1"/>
</dbReference>
<feature type="chain" id="PRO_5042670483" description="Peroxidase" evidence="19">
    <location>
        <begin position="27"/>
        <end position="376"/>
    </location>
</feature>
<dbReference type="PRINTS" id="PR00461">
    <property type="entry name" value="PLPEROXIDASE"/>
</dbReference>
<feature type="site" description="Transition state stabilizer" evidence="17">
    <location>
        <position position="64"/>
    </location>
</feature>
<dbReference type="CDD" id="cd00693">
    <property type="entry name" value="secretory_peroxidase"/>
    <property type="match status" value="1"/>
</dbReference>
<dbReference type="Pfam" id="PF00141">
    <property type="entry name" value="peroxidase"/>
    <property type="match status" value="1"/>
</dbReference>
<keyword evidence="13 19" id="KW-0376">Hydrogen peroxide</keyword>
<evidence type="ECO:0000256" key="6">
    <source>
        <dbReference type="ARBA" id="ARBA00022617"/>
    </source>
</evidence>
<feature type="disulfide bond" evidence="18">
    <location>
        <begin position="70"/>
        <end position="100"/>
    </location>
</feature>
<dbReference type="InterPro" id="IPR019793">
    <property type="entry name" value="Peroxidases_heam-ligand_BS"/>
</dbReference>
<dbReference type="Gene3D" id="1.10.420.10">
    <property type="entry name" value="Peroxidase, domain 2"/>
    <property type="match status" value="1"/>
</dbReference>
<dbReference type="GO" id="GO:0046872">
    <property type="term" value="F:metal ion binding"/>
    <property type="evidence" value="ECO:0007669"/>
    <property type="project" value="UniProtKB-UniRule"/>
</dbReference>
<gene>
    <name evidence="21" type="ORF">V8G54_034549</name>
</gene>
<evidence type="ECO:0000256" key="14">
    <source>
        <dbReference type="PIRSR" id="PIRSR600823-1"/>
    </source>
</evidence>
<feature type="binding site" evidence="16">
    <location>
        <position position="72"/>
    </location>
    <ligand>
        <name>Ca(2+)</name>
        <dbReference type="ChEBI" id="CHEBI:29108"/>
        <label>1</label>
    </ligand>
</feature>
<dbReference type="Gene3D" id="1.10.520.10">
    <property type="match status" value="1"/>
</dbReference>
<dbReference type="GO" id="GO:0006979">
    <property type="term" value="P:response to oxidative stress"/>
    <property type="evidence" value="ECO:0007669"/>
    <property type="project" value="UniProtKB-UniRule"/>
</dbReference>
<dbReference type="PRINTS" id="PR00458">
    <property type="entry name" value="PEROXIDASE"/>
</dbReference>
<dbReference type="SUPFAM" id="SSF48113">
    <property type="entry name" value="Heme-dependent peroxidases"/>
    <property type="match status" value="1"/>
</dbReference>
<evidence type="ECO:0000256" key="11">
    <source>
        <dbReference type="ARBA" id="ARBA00023157"/>
    </source>
</evidence>
<dbReference type="GO" id="GO:0005576">
    <property type="term" value="C:extracellular region"/>
    <property type="evidence" value="ECO:0007669"/>
    <property type="project" value="UniProtKB-SubCell"/>
</dbReference>
<name>A0AAQ3MQW0_VIGMU</name>
<dbReference type="FunFam" id="1.10.420.10:FF:000001">
    <property type="entry name" value="Peroxidase"/>
    <property type="match status" value="1"/>
</dbReference>
<organism evidence="21 22">
    <name type="scientific">Vigna mungo</name>
    <name type="common">Black gram</name>
    <name type="synonym">Phaseolus mungo</name>
    <dbReference type="NCBI Taxonomy" id="3915"/>
    <lineage>
        <taxon>Eukaryota</taxon>
        <taxon>Viridiplantae</taxon>
        <taxon>Streptophyta</taxon>
        <taxon>Embryophyta</taxon>
        <taxon>Tracheophyta</taxon>
        <taxon>Spermatophyta</taxon>
        <taxon>Magnoliopsida</taxon>
        <taxon>eudicotyledons</taxon>
        <taxon>Gunneridae</taxon>
        <taxon>Pentapetalae</taxon>
        <taxon>rosids</taxon>
        <taxon>fabids</taxon>
        <taxon>Fabales</taxon>
        <taxon>Fabaceae</taxon>
        <taxon>Papilionoideae</taxon>
        <taxon>50 kb inversion clade</taxon>
        <taxon>NPAAA clade</taxon>
        <taxon>indigoferoid/millettioid clade</taxon>
        <taxon>Phaseoleae</taxon>
        <taxon>Vigna</taxon>
    </lineage>
</organism>
<feature type="binding site" evidence="16">
    <location>
        <position position="101"/>
    </location>
    <ligand>
        <name>Ca(2+)</name>
        <dbReference type="ChEBI" id="CHEBI:29108"/>
        <label>1</label>
    </ligand>
</feature>
<feature type="binding site" description="axial binding residue" evidence="16">
    <location>
        <position position="220"/>
    </location>
    <ligand>
        <name>heme b</name>
        <dbReference type="ChEBI" id="CHEBI:60344"/>
    </ligand>
    <ligandPart>
        <name>Fe</name>
        <dbReference type="ChEBI" id="CHEBI:18248"/>
    </ligandPart>
</feature>
<dbReference type="InterPro" id="IPR000823">
    <property type="entry name" value="Peroxidase_pln"/>
</dbReference>
<dbReference type="PROSITE" id="PS50873">
    <property type="entry name" value="PEROXIDASE_4"/>
    <property type="match status" value="1"/>
</dbReference>
<dbReference type="InterPro" id="IPR033905">
    <property type="entry name" value="Secretory_peroxidase"/>
</dbReference>
<keyword evidence="10 16" id="KW-0408">Iron</keyword>
<keyword evidence="8 16" id="KW-0106">Calcium</keyword>
<evidence type="ECO:0000313" key="21">
    <source>
        <dbReference type="EMBL" id="WVY95461.1"/>
    </source>
</evidence>
<sequence>MGFMRVVLVAVLCSFALHAGFSVTNAQLSPTFYRTTCPNLFHIVFQVIFQASTTDPRIGASLLRLHFHDCFVQDIDILSEKINLNNDNKKLWSISKVKGCDASVLLNNTDTIQSEQDAAPNINSLRGLDVVNNIKTAVEDSCPETVSCADILAIAAEVGSVLGGGPGWPVLLGRRDSLTANRTLANQNLPAPFFNLTQLKAAFAVQGLNTTDLVALSGGHTFGRAHCSTFNNRLYNFNNSGNPDPTLNTTYLATLRLICPQNATGNNLTNLDLTTPDQFDNKYYSNLQHLNGLLQSDQELFSTPGADTIPIVNSFSSDQNAFFANFVASMIKMGNIGVLTGTDGEIRSQCNFVNGNSFGLASMASKDPKQKMVSQC</sequence>
<keyword evidence="6 19" id="KW-0349">Heme</keyword>
<keyword evidence="11 18" id="KW-1015">Disulfide bond</keyword>
<dbReference type="GO" id="GO:0042744">
    <property type="term" value="P:hydrogen peroxide catabolic process"/>
    <property type="evidence" value="ECO:0007669"/>
    <property type="project" value="UniProtKB-KW"/>
</dbReference>
<dbReference type="EC" id="1.11.1.7" evidence="4 19"/>
<dbReference type="GO" id="GO:0020037">
    <property type="term" value="F:heme binding"/>
    <property type="evidence" value="ECO:0007669"/>
    <property type="project" value="UniProtKB-UniRule"/>
</dbReference>
<dbReference type="GO" id="GO:0140825">
    <property type="term" value="F:lactoperoxidase activity"/>
    <property type="evidence" value="ECO:0007669"/>
    <property type="project" value="UniProtKB-EC"/>
</dbReference>
<keyword evidence="22" id="KW-1185">Reference proteome</keyword>
<feature type="domain" description="Plant heme peroxidase family profile" evidence="20">
    <location>
        <begin position="27"/>
        <end position="354"/>
    </location>
</feature>
<keyword evidence="7 16" id="KW-0479">Metal-binding</keyword>
<feature type="binding site" evidence="16">
    <location>
        <position position="103"/>
    </location>
    <ligand>
        <name>Ca(2+)</name>
        <dbReference type="ChEBI" id="CHEBI:29108"/>
        <label>1</label>
    </ligand>
</feature>
<evidence type="ECO:0000256" key="13">
    <source>
        <dbReference type="ARBA" id="ARBA00023324"/>
    </source>
</evidence>
<evidence type="ECO:0000256" key="10">
    <source>
        <dbReference type="ARBA" id="ARBA00023004"/>
    </source>
</evidence>
<dbReference type="PROSITE" id="PS00435">
    <property type="entry name" value="PEROXIDASE_1"/>
    <property type="match status" value="1"/>
</dbReference>
<evidence type="ECO:0000259" key="20">
    <source>
        <dbReference type="PROSITE" id="PS50873"/>
    </source>
</evidence>
<reference evidence="21 22" key="1">
    <citation type="journal article" date="2023" name="Life. Sci Alliance">
        <title>Evolutionary insights into 3D genome organization and epigenetic landscape of Vigna mungo.</title>
        <authorList>
            <person name="Junaid A."/>
            <person name="Singh B."/>
            <person name="Bhatia S."/>
        </authorList>
    </citation>
    <scope>NUCLEOTIDE SEQUENCE [LARGE SCALE GENOMIC DNA]</scope>
    <source>
        <strain evidence="21">Urdbean</strain>
    </source>
</reference>
<proteinExistence type="inferred from homology"/>
<evidence type="ECO:0000256" key="16">
    <source>
        <dbReference type="PIRSR" id="PIRSR600823-3"/>
    </source>
</evidence>
<evidence type="ECO:0000256" key="1">
    <source>
        <dbReference type="ARBA" id="ARBA00000189"/>
    </source>
</evidence>
<feature type="binding site" evidence="15">
    <location>
        <position position="190"/>
    </location>
    <ligand>
        <name>substrate</name>
    </ligand>
</feature>
<evidence type="ECO:0000313" key="22">
    <source>
        <dbReference type="Proteomes" id="UP001374535"/>
    </source>
</evidence>
<comment type="catalytic activity">
    <reaction evidence="1 19">
        <text>2 a phenolic donor + H2O2 = 2 a phenolic radical donor + 2 H2O</text>
        <dbReference type="Rhea" id="RHEA:56136"/>
        <dbReference type="ChEBI" id="CHEBI:15377"/>
        <dbReference type="ChEBI" id="CHEBI:16240"/>
        <dbReference type="ChEBI" id="CHEBI:139520"/>
        <dbReference type="ChEBI" id="CHEBI:139521"/>
        <dbReference type="EC" id="1.11.1.7"/>
    </reaction>
</comment>
<keyword evidence="12" id="KW-0325">Glycoprotein</keyword>
<evidence type="ECO:0000256" key="19">
    <source>
        <dbReference type="RuleBase" id="RU362060"/>
    </source>
</evidence>
<dbReference type="Proteomes" id="UP001374535">
    <property type="component" value="Chromosome 10"/>
</dbReference>
<evidence type="ECO:0000256" key="3">
    <source>
        <dbReference type="ARBA" id="ARBA00006873"/>
    </source>
</evidence>
<dbReference type="InterPro" id="IPR019794">
    <property type="entry name" value="Peroxidases_AS"/>
</dbReference>
<feature type="disulfide bond" evidence="18">
    <location>
        <begin position="148"/>
        <end position="350"/>
    </location>
</feature>
<feature type="signal peptide" evidence="19">
    <location>
        <begin position="1"/>
        <end position="26"/>
    </location>
</feature>
<evidence type="ECO:0000256" key="7">
    <source>
        <dbReference type="ARBA" id="ARBA00022723"/>
    </source>
</evidence>
<comment type="cofactor">
    <cofactor evidence="16 19">
        <name>Ca(2+)</name>
        <dbReference type="ChEBI" id="CHEBI:29108"/>
    </cofactor>
    <text evidence="16 19">Binds 2 calcium ions per subunit.</text>
</comment>
<feature type="disulfide bond" evidence="18">
    <location>
        <begin position="227"/>
        <end position="259"/>
    </location>
</feature>
<evidence type="ECO:0000256" key="12">
    <source>
        <dbReference type="ARBA" id="ARBA00023180"/>
    </source>
</evidence>
<dbReference type="EMBL" id="CP144691">
    <property type="protein sequence ID" value="WVY95461.1"/>
    <property type="molecule type" value="Genomic_DNA"/>
</dbReference>
<feature type="binding site" evidence="16">
    <location>
        <position position="69"/>
    </location>
    <ligand>
        <name>Ca(2+)</name>
        <dbReference type="ChEBI" id="CHEBI:29108"/>
        <label>1</label>
    </ligand>
</feature>
<feature type="binding site" evidence="16">
    <location>
        <position position="272"/>
    </location>
    <ligand>
        <name>Ca(2+)</name>
        <dbReference type="ChEBI" id="CHEBI:29108"/>
        <label>2</label>
    </ligand>
</feature>
<evidence type="ECO:0000256" key="9">
    <source>
        <dbReference type="ARBA" id="ARBA00023002"/>
    </source>
</evidence>
<feature type="binding site" evidence="16">
    <location>
        <position position="280"/>
    </location>
    <ligand>
        <name>Ca(2+)</name>
        <dbReference type="ChEBI" id="CHEBI:29108"/>
        <label>2</label>
    </ligand>
</feature>
<keyword evidence="9 19" id="KW-0560">Oxidoreductase</keyword>
<feature type="active site" description="Proton acceptor" evidence="14">
    <location>
        <position position="68"/>
    </location>
</feature>
<evidence type="ECO:0000256" key="8">
    <source>
        <dbReference type="ARBA" id="ARBA00022837"/>
    </source>
</evidence>
<comment type="cofactor">
    <cofactor evidence="16 19">
        <name>heme b</name>
        <dbReference type="ChEBI" id="CHEBI:60344"/>
    </cofactor>
    <text evidence="16 19">Binds 1 heme b (iron(II)-protoporphyrin IX) group per subunit.</text>
</comment>
<dbReference type="AlphaFoldDB" id="A0AAQ3MQW0"/>
<comment type="function">
    <text evidence="2">Removal of H(2)O(2), oxidation of toxic reductants, biosynthesis and degradation of lignin, suberization, auxin catabolism, response to environmental stresses such as wounding, pathogen attack and oxidative stress. These functions might be dependent on each isozyme/isoform in each plant tissue.</text>
</comment>